<proteinExistence type="predicted"/>
<comment type="caution">
    <text evidence="2">The sequence shown here is derived from an EMBL/GenBank/DDBJ whole genome shotgun (WGS) entry which is preliminary data.</text>
</comment>
<dbReference type="AlphaFoldDB" id="A0A0F9TCP9"/>
<gene>
    <name evidence="2" type="ORF">LCGC14_0366010</name>
</gene>
<protein>
    <submittedName>
        <fullName evidence="2">Uncharacterized protein</fullName>
    </submittedName>
</protein>
<reference evidence="2" key="1">
    <citation type="journal article" date="2015" name="Nature">
        <title>Complex archaea that bridge the gap between prokaryotes and eukaryotes.</title>
        <authorList>
            <person name="Spang A."/>
            <person name="Saw J.H."/>
            <person name="Jorgensen S.L."/>
            <person name="Zaremba-Niedzwiedzka K."/>
            <person name="Martijn J."/>
            <person name="Lind A.E."/>
            <person name="van Eijk R."/>
            <person name="Schleper C."/>
            <person name="Guy L."/>
            <person name="Ettema T.J."/>
        </authorList>
    </citation>
    <scope>NUCLEOTIDE SEQUENCE</scope>
</reference>
<feature type="coiled-coil region" evidence="1">
    <location>
        <begin position="6"/>
        <end position="51"/>
    </location>
</feature>
<organism evidence="2">
    <name type="scientific">marine sediment metagenome</name>
    <dbReference type="NCBI Taxonomy" id="412755"/>
    <lineage>
        <taxon>unclassified sequences</taxon>
        <taxon>metagenomes</taxon>
        <taxon>ecological metagenomes</taxon>
    </lineage>
</organism>
<dbReference type="EMBL" id="LAZR01000287">
    <property type="protein sequence ID" value="KKN76949.1"/>
    <property type="molecule type" value="Genomic_DNA"/>
</dbReference>
<evidence type="ECO:0000313" key="2">
    <source>
        <dbReference type="EMBL" id="KKN76949.1"/>
    </source>
</evidence>
<keyword evidence="1" id="KW-0175">Coiled coil</keyword>
<evidence type="ECO:0000256" key="1">
    <source>
        <dbReference type="SAM" id="Coils"/>
    </source>
</evidence>
<name>A0A0F9TCP9_9ZZZZ</name>
<accession>A0A0F9TCP9</accession>
<sequence length="141" mass="16133">MIKEELQTQIKVVAEARHKITELREEKNIALSMWENENKELLRSLDIMTEEVSVVEAWLRTLTLKAYNETGSKAPAVGVSVKMFEVLNYDADKAKEWALEHRVVLSLDKKSFEDFAKATPLEFVSITEEPRAQIATNLPVE</sequence>